<name>A0ABU5ZNV8_9BACL</name>
<evidence type="ECO:0000313" key="2">
    <source>
        <dbReference type="Proteomes" id="UP001310386"/>
    </source>
</evidence>
<sequence length="53" mass="5763">MPSETKNVSDRLADQGRFYLYAVHSPKSIGTDGSKQGKEAECGLKMRAVYAGI</sequence>
<reference evidence="1" key="1">
    <citation type="submission" date="2023-12" db="EMBL/GenBank/DDBJ databases">
        <title>Fervidustalea candida gen. nov., sp. nov., a novel member of the family Paenibacillaceae isolated from a geothermal area.</title>
        <authorList>
            <person name="Li W.-J."/>
            <person name="Jiao J.-Y."/>
            <person name="Chen Y."/>
        </authorList>
    </citation>
    <scope>NUCLEOTIDE SEQUENCE</scope>
    <source>
        <strain evidence="1">SYSU GA230002</strain>
    </source>
</reference>
<comment type="caution">
    <text evidence="1">The sequence shown here is derived from an EMBL/GenBank/DDBJ whole genome shotgun (WGS) entry which is preliminary data.</text>
</comment>
<dbReference type="Proteomes" id="UP001310386">
    <property type="component" value="Unassembled WGS sequence"/>
</dbReference>
<gene>
    <name evidence="1" type="ORF">VF724_17165</name>
</gene>
<dbReference type="EMBL" id="JAYJLD010000034">
    <property type="protein sequence ID" value="MEB3103366.1"/>
    <property type="molecule type" value="Genomic_DNA"/>
</dbReference>
<proteinExistence type="predicted"/>
<evidence type="ECO:0000313" key="1">
    <source>
        <dbReference type="EMBL" id="MEB3103366.1"/>
    </source>
</evidence>
<protein>
    <submittedName>
        <fullName evidence="1">Uncharacterized protein</fullName>
    </submittedName>
</protein>
<accession>A0ABU5ZNV8</accession>
<organism evidence="1 2">
    <name type="scientific">Ferviditalea candida</name>
    <dbReference type="NCBI Taxonomy" id="3108399"/>
    <lineage>
        <taxon>Bacteria</taxon>
        <taxon>Bacillati</taxon>
        <taxon>Bacillota</taxon>
        <taxon>Bacilli</taxon>
        <taxon>Bacillales</taxon>
        <taxon>Paenibacillaceae</taxon>
        <taxon>Ferviditalea</taxon>
    </lineage>
</organism>
<keyword evidence="2" id="KW-1185">Reference proteome</keyword>